<dbReference type="RefSeq" id="WP_196477216.1">
    <property type="nucleotide sequence ID" value="NZ_JACFYX020000024.1"/>
</dbReference>
<protein>
    <submittedName>
        <fullName evidence="1">Uncharacterized protein</fullName>
    </submittedName>
</protein>
<evidence type="ECO:0000313" key="2">
    <source>
        <dbReference type="Proteomes" id="UP000596932"/>
    </source>
</evidence>
<proteinExistence type="predicted"/>
<accession>A0A931DAM5</accession>
<sequence length="316" mass="33689">MRFIDNWCYALTDELAAGGTELPVAGEAIARLALAEGDEYVLCIVGALDPLNNSALEVVRLVGLASGYELLRGEQGTTDVTWPAGAVVHCGVTAALLAELWAAAQGGGGGSDDTVIEHITDNVHTRFFGTPSTPPSRLGQVCRQIEINGLVCEWVAYVRWDDSLQWRRSVLPMADWGLGIADSYTTSLLDSDRAFAMTTDAFAENPVETTLALPPAVAAGDGIRIPIVIANWSAQTWTLVLDPAAFWQSGAELILQTSAFDALGITSSSTELGVVSCVVPANTRVWFDLTAVYSTDETGSGMFCEITARPINLYLN</sequence>
<reference evidence="1" key="1">
    <citation type="submission" date="2020-07" db="EMBL/GenBank/DDBJ databases">
        <title>Pseudomonas chaetoceroseae sp. nov., a new member of the Pseudomonas oleovorans group isolated from a culture of Chaetoceros calcitrans.</title>
        <authorList>
            <person name="Girard L."/>
            <person name="Lood C."/>
            <person name="De Mot R."/>
            <person name="Baudart J."/>
        </authorList>
    </citation>
    <scope>NUCLEOTIDE SEQUENCE</scope>
    <source>
        <strain evidence="1">536</strain>
    </source>
</reference>
<organism evidence="1 2">
    <name type="scientific">Pseudomonas chaetocerotis</name>
    <dbReference type="NCBI Taxonomy" id="2758695"/>
    <lineage>
        <taxon>Bacteria</taxon>
        <taxon>Pseudomonadati</taxon>
        <taxon>Pseudomonadota</taxon>
        <taxon>Gammaproteobacteria</taxon>
        <taxon>Pseudomonadales</taxon>
        <taxon>Pseudomonadaceae</taxon>
        <taxon>Pseudomonas</taxon>
    </lineage>
</organism>
<name>A0A931DAM5_9PSED</name>
<dbReference type="EMBL" id="JACFYX010000050">
    <property type="protein sequence ID" value="MBG0838447.1"/>
    <property type="molecule type" value="Genomic_DNA"/>
</dbReference>
<evidence type="ECO:0000313" key="1">
    <source>
        <dbReference type="EMBL" id="MBG0838447.1"/>
    </source>
</evidence>
<comment type="caution">
    <text evidence="1">The sequence shown here is derived from an EMBL/GenBank/DDBJ whole genome shotgun (WGS) entry which is preliminary data.</text>
</comment>
<dbReference type="Proteomes" id="UP000596932">
    <property type="component" value="Unassembled WGS sequence"/>
</dbReference>
<keyword evidence="2" id="KW-1185">Reference proteome</keyword>
<gene>
    <name evidence="1" type="ORF">H3221_25370</name>
</gene>
<dbReference type="AlphaFoldDB" id="A0A931DAM5"/>